<evidence type="ECO:0000256" key="6">
    <source>
        <dbReference type="ARBA" id="ARBA00022803"/>
    </source>
</evidence>
<comment type="catalytic activity">
    <reaction evidence="7 9">
        <text>L-arginyl-[protein] + NAD(+) = N(omega)-(ADP-D-ribosyl)-L-arginyl-[protein] + nicotinamide + H(+)</text>
        <dbReference type="Rhea" id="RHEA:19149"/>
        <dbReference type="Rhea" id="RHEA-COMP:10532"/>
        <dbReference type="Rhea" id="RHEA-COMP:15087"/>
        <dbReference type="ChEBI" id="CHEBI:15378"/>
        <dbReference type="ChEBI" id="CHEBI:17154"/>
        <dbReference type="ChEBI" id="CHEBI:29965"/>
        <dbReference type="ChEBI" id="CHEBI:57540"/>
        <dbReference type="ChEBI" id="CHEBI:142554"/>
        <dbReference type="EC" id="2.4.2.31"/>
    </reaction>
</comment>
<organism evidence="12 13">
    <name type="scientific">Didymodactylos carnosus</name>
    <dbReference type="NCBI Taxonomy" id="1234261"/>
    <lineage>
        <taxon>Eukaryota</taxon>
        <taxon>Metazoa</taxon>
        <taxon>Spiralia</taxon>
        <taxon>Gnathifera</taxon>
        <taxon>Rotifera</taxon>
        <taxon>Eurotatoria</taxon>
        <taxon>Bdelloidea</taxon>
        <taxon>Philodinida</taxon>
        <taxon>Philodinidae</taxon>
        <taxon>Didymodactylos</taxon>
    </lineage>
</organism>
<keyword evidence="3 9" id="KW-0808">Transferase</keyword>
<evidence type="ECO:0000256" key="1">
    <source>
        <dbReference type="ARBA" id="ARBA00009558"/>
    </source>
</evidence>
<gene>
    <name evidence="11" type="ORF">OVA965_LOCUS21481</name>
    <name evidence="12" type="ORF">TMI583_LOCUS22136</name>
</gene>
<dbReference type="EMBL" id="CAJNOK010011787">
    <property type="protein sequence ID" value="CAF1148463.1"/>
    <property type="molecule type" value="Genomic_DNA"/>
</dbReference>
<evidence type="ECO:0000256" key="9">
    <source>
        <dbReference type="RuleBase" id="RU361228"/>
    </source>
</evidence>
<dbReference type="Gene3D" id="3.90.176.10">
    <property type="entry name" value="Toxin ADP-ribosyltransferase, Chain A, domain 1"/>
    <property type="match status" value="1"/>
</dbReference>
<evidence type="ECO:0000256" key="7">
    <source>
        <dbReference type="ARBA" id="ARBA00047597"/>
    </source>
</evidence>
<comment type="caution">
    <text evidence="12">The sequence shown here is derived from an EMBL/GenBank/DDBJ whole genome shotgun (WGS) entry which is preliminary data.</text>
</comment>
<feature type="repeat" description="TPR" evidence="8">
    <location>
        <begin position="582"/>
        <end position="615"/>
    </location>
</feature>
<dbReference type="Gene3D" id="1.25.40.10">
    <property type="entry name" value="Tetratricopeptide repeat domain"/>
    <property type="match status" value="2"/>
</dbReference>
<dbReference type="Pfam" id="PF13374">
    <property type="entry name" value="TPR_10"/>
    <property type="match status" value="1"/>
</dbReference>
<protein>
    <recommendedName>
        <fullName evidence="9">NAD(P)(+)--arginine ADP-ribosyltransferase</fullName>
        <ecNumber evidence="9">2.4.2.31</ecNumber>
    </recommendedName>
    <alternativeName>
        <fullName evidence="9">Mono(ADP-ribosyl)transferase</fullName>
    </alternativeName>
</protein>
<keyword evidence="2 9" id="KW-0328">Glycosyltransferase</keyword>
<dbReference type="InterPro" id="IPR000768">
    <property type="entry name" value="ART"/>
</dbReference>
<comment type="similarity">
    <text evidence="1 9">Belongs to the Arg-specific ADP-ribosyltransferase family.</text>
</comment>
<keyword evidence="4" id="KW-0548">Nucleotidyltransferase</keyword>
<dbReference type="PROSITE" id="PS50005">
    <property type="entry name" value="TPR"/>
    <property type="match status" value="5"/>
</dbReference>
<evidence type="ECO:0000256" key="4">
    <source>
        <dbReference type="ARBA" id="ARBA00022695"/>
    </source>
</evidence>
<accession>A0A8S2MD88</accession>
<evidence type="ECO:0000256" key="2">
    <source>
        <dbReference type="ARBA" id="ARBA00022676"/>
    </source>
</evidence>
<evidence type="ECO:0000256" key="5">
    <source>
        <dbReference type="ARBA" id="ARBA00022737"/>
    </source>
</evidence>
<feature type="repeat" description="TPR" evidence="8">
    <location>
        <begin position="456"/>
        <end position="489"/>
    </location>
</feature>
<dbReference type="PANTHER" id="PTHR45641:SF1">
    <property type="entry name" value="AAA+ ATPASE DOMAIN-CONTAINING PROTEIN"/>
    <property type="match status" value="1"/>
</dbReference>
<dbReference type="Pfam" id="PF01129">
    <property type="entry name" value="ART"/>
    <property type="match status" value="1"/>
</dbReference>
<dbReference type="InterPro" id="IPR011990">
    <property type="entry name" value="TPR-like_helical_dom_sf"/>
</dbReference>
<dbReference type="InterPro" id="IPR019734">
    <property type="entry name" value="TPR_rpt"/>
</dbReference>
<keyword evidence="6 8" id="KW-0802">TPR repeat</keyword>
<feature type="repeat" description="TPR" evidence="8">
    <location>
        <begin position="540"/>
        <end position="573"/>
    </location>
</feature>
<evidence type="ECO:0000256" key="8">
    <source>
        <dbReference type="PROSITE-ProRule" id="PRU00339"/>
    </source>
</evidence>
<evidence type="ECO:0000256" key="10">
    <source>
        <dbReference type="SAM" id="MobiDB-lite"/>
    </source>
</evidence>
<feature type="repeat" description="TPR" evidence="8">
    <location>
        <begin position="624"/>
        <end position="657"/>
    </location>
</feature>
<reference evidence="12" key="1">
    <citation type="submission" date="2021-02" db="EMBL/GenBank/DDBJ databases">
        <authorList>
            <person name="Nowell W R."/>
        </authorList>
    </citation>
    <scope>NUCLEOTIDE SEQUENCE</scope>
</reference>
<dbReference type="EMBL" id="CAJOBA010029910">
    <property type="protein sequence ID" value="CAF3952209.1"/>
    <property type="molecule type" value="Genomic_DNA"/>
</dbReference>
<keyword evidence="9" id="KW-0520">NAD</keyword>
<dbReference type="Proteomes" id="UP000677228">
    <property type="component" value="Unassembled WGS sequence"/>
</dbReference>
<proteinExistence type="inferred from homology"/>
<evidence type="ECO:0000256" key="3">
    <source>
        <dbReference type="ARBA" id="ARBA00022679"/>
    </source>
</evidence>
<dbReference type="PROSITE" id="PS51996">
    <property type="entry name" value="TR_MART"/>
    <property type="match status" value="1"/>
</dbReference>
<feature type="repeat" description="TPR" evidence="8">
    <location>
        <begin position="498"/>
        <end position="531"/>
    </location>
</feature>
<dbReference type="SUPFAM" id="SSF48452">
    <property type="entry name" value="TPR-like"/>
    <property type="match status" value="1"/>
</dbReference>
<evidence type="ECO:0000313" key="12">
    <source>
        <dbReference type="EMBL" id="CAF3952209.1"/>
    </source>
</evidence>
<keyword evidence="9" id="KW-0521">NADP</keyword>
<keyword evidence="5" id="KW-0677">Repeat</keyword>
<dbReference type="Pfam" id="PF13424">
    <property type="entry name" value="TPR_12"/>
    <property type="match status" value="2"/>
</dbReference>
<name>A0A8S2MD88_9BILA</name>
<dbReference type="SMART" id="SM00028">
    <property type="entry name" value="TPR"/>
    <property type="match status" value="6"/>
</dbReference>
<evidence type="ECO:0000313" key="13">
    <source>
        <dbReference type="Proteomes" id="UP000682733"/>
    </source>
</evidence>
<dbReference type="EC" id="2.4.2.31" evidence="9"/>
<evidence type="ECO:0000313" key="11">
    <source>
        <dbReference type="EMBL" id="CAF1148463.1"/>
    </source>
</evidence>
<dbReference type="GO" id="GO:0016779">
    <property type="term" value="F:nucleotidyltransferase activity"/>
    <property type="evidence" value="ECO:0007669"/>
    <property type="project" value="UniProtKB-KW"/>
</dbReference>
<dbReference type="GO" id="GO:0106274">
    <property type="term" value="F:NAD+-protein-arginine ADP-ribosyltransferase activity"/>
    <property type="evidence" value="ECO:0007669"/>
    <property type="project" value="UniProtKB-EC"/>
</dbReference>
<dbReference type="AlphaFoldDB" id="A0A8S2MD88"/>
<feature type="region of interest" description="Disordered" evidence="10">
    <location>
        <begin position="1"/>
        <end position="25"/>
    </location>
</feature>
<dbReference type="SUPFAM" id="SSF56399">
    <property type="entry name" value="ADP-ribosylation"/>
    <property type="match status" value="1"/>
</dbReference>
<dbReference type="PANTHER" id="PTHR45641">
    <property type="entry name" value="TETRATRICOPEPTIDE REPEAT PROTEIN (AFU_ORTHOLOGUE AFUA_6G03870)"/>
    <property type="match status" value="1"/>
</dbReference>
<sequence>MERKYPKTMPQSTIKTPFEPPVPRFELPERNERNLEAHTVVWLDANVDKTDDNAKTKVKLRRTINYLKTFDNLDVCLMYMSNIKTEKVFLIVSGSLGEKIVPLIQQMPQVESIYVFCSNKTHHEKWAGNYKKVTGIYTEIDAICNQLGKDVARSSNNELPMSVMPTDASNKQEASFMYFRLLIDILLRTDNSHSGAKRGMISECRQQYAENDVELANIDDFEKNYSSDKAIWWYTRECFVYRMLNKALRISDIDMLFKLRFFIKDLHNQLEQLHLRDKATTDSMIVYRGQGMVTEDFQKLRTNIGGFLSMNIFLSTATRRDVALSFAQLSLHRPAVESVLFEMTIDTRKCPRPFHNVENMSYFRAEQEILFSLGTVFRIVSVKQLDCGIWNVKLILNGEEDDQLRRLTNHMKKEIQGPNDFFIIGKLLLKMGEYDRAEQFHLIMLENISDNEPDVGYIYNQLGLIYRERGNNQQALVYYTKSLDFQLKYVPENLSSLAITYSNIGGVYQAEGDQEQALLNMEKALQIKLKTLPTHDPLLAIEYNNIAVVYDDKKEYDKALQYYHKSLSIAKAALPANHPSLAITYSNIGLIHKCKGDYGQALKYYEMTLEIQLSSLPSQHLSFRVTYGNIGSIYYAQRNYLEALKNFTQAYEIAKKGNHPDSQKYQKKIEEIRMKEHRDQ</sequence>
<dbReference type="Proteomes" id="UP000682733">
    <property type="component" value="Unassembled WGS sequence"/>
</dbReference>